<feature type="compositionally biased region" description="Basic residues" evidence="1">
    <location>
        <begin position="343"/>
        <end position="352"/>
    </location>
</feature>
<dbReference type="Proteomes" id="UP000813423">
    <property type="component" value="Unassembled WGS sequence"/>
</dbReference>
<accession>A0A229YAR0</accession>
<evidence type="ECO:0000313" key="2">
    <source>
        <dbReference type="EMBL" id="KAH1907632.1"/>
    </source>
</evidence>
<evidence type="ECO:0000313" key="3">
    <source>
        <dbReference type="Proteomes" id="UP000813423"/>
    </source>
</evidence>
<comment type="caution">
    <text evidence="2">The sequence shown here is derived from an EMBL/GenBank/DDBJ whole genome shotgun (WGS) entry which is preliminary data.</text>
</comment>
<evidence type="ECO:0000256" key="1">
    <source>
        <dbReference type="SAM" id="MobiDB-lite"/>
    </source>
</evidence>
<dbReference type="AlphaFoldDB" id="A0A229YAR0"/>
<name>A0A229YAR0_ASPFM</name>
<sequence length="352" mass="39324">MSDDECLDEYDDEDVFWIEEPDPTVADDLAEAATHDALYFDDPSLDVEDFYSDWDELSDDYYDDDPTVEKRRRMMDITKNNGYSGELLGNIQRPGLLEQKTLVHRQHRGGVVAESPSFKTDQASFQAVIWKSSDDKKNPVTLYEPGDGEKVALLKNWREVFRNSHPALRLRKLGHIKANKEHARSRLIGTISQKEGQKEDNSDCTSGASLDNLRETDAASDNSLASTPPESVPSIPLHRIRAMESMASVPFVSELNDFTSSLEDQEMDDITTKQGDAEPTDVAGNDSSLSSRKHRKRKASDLEEEHQHNNTDASKRLRSESNVLNPAGKKGTGATPSPGAGRKSTRQKTNQK</sequence>
<dbReference type="EMBL" id="JAIBSC010000026">
    <property type="protein sequence ID" value="KAH1907632.1"/>
    <property type="molecule type" value="Genomic_DNA"/>
</dbReference>
<feature type="region of interest" description="Disordered" evidence="1">
    <location>
        <begin position="259"/>
        <end position="352"/>
    </location>
</feature>
<dbReference type="OMA" id="VFWIEEP"/>
<gene>
    <name evidence="2" type="ORF">KXV57_004122</name>
</gene>
<proteinExistence type="predicted"/>
<reference evidence="2" key="1">
    <citation type="submission" date="2021-08" db="EMBL/GenBank/DDBJ databases">
        <title>Global Aspergillus fumigatus from environmental and clinical sources.</title>
        <authorList>
            <person name="Barber A."/>
            <person name="Sae-Ong T."/>
        </authorList>
    </citation>
    <scope>NUCLEOTIDE SEQUENCE</scope>
    <source>
        <strain evidence="2">NRZ-2016-071</strain>
    </source>
</reference>
<protein>
    <submittedName>
        <fullName evidence="2">Uncharacterized protein</fullName>
    </submittedName>
</protein>
<organism evidence="2 3">
    <name type="scientific">Aspergillus fumigatus</name>
    <name type="common">Neosartorya fumigata</name>
    <dbReference type="NCBI Taxonomy" id="746128"/>
    <lineage>
        <taxon>Eukaryota</taxon>
        <taxon>Fungi</taxon>
        <taxon>Dikarya</taxon>
        <taxon>Ascomycota</taxon>
        <taxon>Pezizomycotina</taxon>
        <taxon>Eurotiomycetes</taxon>
        <taxon>Eurotiomycetidae</taxon>
        <taxon>Eurotiales</taxon>
        <taxon>Aspergillaceae</taxon>
        <taxon>Aspergillus</taxon>
        <taxon>Aspergillus subgen. Fumigati</taxon>
    </lineage>
</organism>
<feature type="compositionally biased region" description="Basic and acidic residues" evidence="1">
    <location>
        <begin position="299"/>
        <end position="319"/>
    </location>
</feature>